<evidence type="ECO:0000256" key="1">
    <source>
        <dbReference type="SAM" id="MobiDB-lite"/>
    </source>
</evidence>
<organism evidence="3 4">
    <name type="scientific">Thamnidium elegans</name>
    <dbReference type="NCBI Taxonomy" id="101142"/>
    <lineage>
        <taxon>Eukaryota</taxon>
        <taxon>Fungi</taxon>
        <taxon>Fungi incertae sedis</taxon>
        <taxon>Mucoromycota</taxon>
        <taxon>Mucoromycotina</taxon>
        <taxon>Mucoromycetes</taxon>
        <taxon>Mucorales</taxon>
        <taxon>Mucorineae</taxon>
        <taxon>Mucoraceae</taxon>
        <taxon>Thamnidium</taxon>
    </lineage>
</organism>
<evidence type="ECO:0008006" key="5">
    <source>
        <dbReference type="Google" id="ProtNLM"/>
    </source>
</evidence>
<sequence>MSNPFNENPWQESGPRFGNAYESTNNPAHINTYQQPIHAPPSPSNYMPAYNTTGYNNTWGTESNKTEYPPQSAYDGHNMAPPPIQPNAYQYTGTPYGNPSYQTNVPSVTPLPPHHPTKPTGSVGPEPWTGEVYHPPSKWNFWLRFLLLLASIGHLGFAAGARPYSGEDIPFYTTACFYYLFAVAVLSIIWTGVNTFSYCYTRVAKKNPTKKGVIFLCDLIMALLWGIGVIVEVVQFRCPNGGKFCTFYNVSIFFGFLAFAGFILTLFWDVFSGCCSKRKSIS</sequence>
<evidence type="ECO:0000256" key="2">
    <source>
        <dbReference type="SAM" id="Phobius"/>
    </source>
</evidence>
<dbReference type="EMBL" id="JAEPRE010000001">
    <property type="protein sequence ID" value="KAG2238007.1"/>
    <property type="molecule type" value="Genomic_DNA"/>
</dbReference>
<evidence type="ECO:0000313" key="3">
    <source>
        <dbReference type="EMBL" id="KAG2238007.1"/>
    </source>
</evidence>
<proteinExistence type="predicted"/>
<accession>A0A8H7SZG1</accession>
<keyword evidence="2" id="KW-1133">Transmembrane helix</keyword>
<keyword evidence="2" id="KW-0812">Transmembrane</keyword>
<reference evidence="3" key="1">
    <citation type="submission" date="2021-01" db="EMBL/GenBank/DDBJ databases">
        <title>Metabolic potential, ecology and presence of endohyphal bacteria is reflected in genomic diversity of Mucoromycotina.</title>
        <authorList>
            <person name="Muszewska A."/>
            <person name="Okrasinska A."/>
            <person name="Steczkiewicz K."/>
            <person name="Drgas O."/>
            <person name="Orlowska M."/>
            <person name="Perlinska-Lenart U."/>
            <person name="Aleksandrzak-Piekarczyk T."/>
            <person name="Szatraj K."/>
            <person name="Zielenkiewicz U."/>
            <person name="Pilsyk S."/>
            <person name="Malc E."/>
            <person name="Mieczkowski P."/>
            <person name="Kruszewska J.S."/>
            <person name="Biernat P."/>
            <person name="Pawlowska J."/>
        </authorList>
    </citation>
    <scope>NUCLEOTIDE SEQUENCE</scope>
    <source>
        <strain evidence="3">WA0000018081</strain>
    </source>
</reference>
<gene>
    <name evidence="3" type="ORF">INT48_002570</name>
</gene>
<feature type="region of interest" description="Disordered" evidence="1">
    <location>
        <begin position="1"/>
        <end position="49"/>
    </location>
</feature>
<evidence type="ECO:0000313" key="4">
    <source>
        <dbReference type="Proteomes" id="UP000613177"/>
    </source>
</evidence>
<feature type="transmembrane region" description="Helical" evidence="2">
    <location>
        <begin position="177"/>
        <end position="200"/>
    </location>
</feature>
<dbReference type="Proteomes" id="UP000613177">
    <property type="component" value="Unassembled WGS sequence"/>
</dbReference>
<feature type="compositionally biased region" description="Polar residues" evidence="1">
    <location>
        <begin position="1"/>
        <end position="11"/>
    </location>
</feature>
<name>A0A8H7SZG1_9FUNG</name>
<keyword evidence="2" id="KW-0472">Membrane</keyword>
<comment type="caution">
    <text evidence="3">The sequence shown here is derived from an EMBL/GenBank/DDBJ whole genome shotgun (WGS) entry which is preliminary data.</text>
</comment>
<feature type="transmembrane region" description="Helical" evidence="2">
    <location>
        <begin position="251"/>
        <end position="271"/>
    </location>
</feature>
<feature type="transmembrane region" description="Helical" evidence="2">
    <location>
        <begin position="212"/>
        <end position="231"/>
    </location>
</feature>
<feature type="transmembrane region" description="Helical" evidence="2">
    <location>
        <begin position="145"/>
        <end position="165"/>
    </location>
</feature>
<protein>
    <recommendedName>
        <fullName evidence="5">MARVEL domain-containing protein</fullName>
    </recommendedName>
</protein>
<feature type="compositionally biased region" description="Polar residues" evidence="1">
    <location>
        <begin position="21"/>
        <end position="35"/>
    </location>
</feature>
<keyword evidence="4" id="KW-1185">Reference proteome</keyword>
<dbReference type="AlphaFoldDB" id="A0A8H7SZG1"/>